<evidence type="ECO:0000313" key="5">
    <source>
        <dbReference type="Proteomes" id="UP000184612"/>
    </source>
</evidence>
<proteinExistence type="inferred from homology"/>
<name>A0A1M7Y7I5_9FIRM</name>
<dbReference type="Proteomes" id="UP000184612">
    <property type="component" value="Unassembled WGS sequence"/>
</dbReference>
<dbReference type="InterPro" id="IPR000086">
    <property type="entry name" value="NUDIX_hydrolase_dom"/>
</dbReference>
<comment type="similarity">
    <text evidence="1">Belongs to the Nudix hydrolase family.</text>
</comment>
<dbReference type="PANTHER" id="PTHR43736">
    <property type="entry name" value="ADP-RIBOSE PYROPHOSPHATASE"/>
    <property type="match status" value="1"/>
</dbReference>
<organism evidence="4 5">
    <name type="scientific">Anaerocolumna xylanovorans DSM 12503</name>
    <dbReference type="NCBI Taxonomy" id="1121345"/>
    <lineage>
        <taxon>Bacteria</taxon>
        <taxon>Bacillati</taxon>
        <taxon>Bacillota</taxon>
        <taxon>Clostridia</taxon>
        <taxon>Lachnospirales</taxon>
        <taxon>Lachnospiraceae</taxon>
        <taxon>Anaerocolumna</taxon>
    </lineage>
</organism>
<dbReference type="SUPFAM" id="SSF55811">
    <property type="entry name" value="Nudix"/>
    <property type="match status" value="1"/>
</dbReference>
<dbReference type="OrthoDB" id="9131041at2"/>
<gene>
    <name evidence="4" type="ORF">SAMN02745217_01925</name>
</gene>
<dbReference type="AlphaFoldDB" id="A0A1M7Y7I5"/>
<dbReference type="PROSITE" id="PS00893">
    <property type="entry name" value="NUDIX_BOX"/>
    <property type="match status" value="1"/>
</dbReference>
<sequence length="147" mass="17106">MPEVRFYETVPDEKFKFAVIMAKTGGKWVFCRHRERSTYEMPGGHREEGEAILDTAKRELYEETGAVTYSIRPVCAYSVAKAGAEESFGMLYYAEIEEFENELHSEIEEIIITEELPDNWTYPLIQPKLMEYMRKAGEKEDEEANKS</sequence>
<evidence type="ECO:0000256" key="2">
    <source>
        <dbReference type="ARBA" id="ARBA00022801"/>
    </source>
</evidence>
<accession>A0A1M7Y7I5</accession>
<dbReference type="InterPro" id="IPR015797">
    <property type="entry name" value="NUDIX_hydrolase-like_dom_sf"/>
</dbReference>
<dbReference type="GO" id="GO:0016787">
    <property type="term" value="F:hydrolase activity"/>
    <property type="evidence" value="ECO:0007669"/>
    <property type="project" value="UniProtKB-KW"/>
</dbReference>
<dbReference type="InterPro" id="IPR014078">
    <property type="entry name" value="Nudix_YtkD"/>
</dbReference>
<dbReference type="CDD" id="cd04665">
    <property type="entry name" value="NUDIX_RppH"/>
    <property type="match status" value="1"/>
</dbReference>
<dbReference type="InterPro" id="IPR020084">
    <property type="entry name" value="NUDIX_hydrolase_CS"/>
</dbReference>
<dbReference type="EMBL" id="FRFD01000005">
    <property type="protein sequence ID" value="SHO48615.1"/>
    <property type="molecule type" value="Genomic_DNA"/>
</dbReference>
<keyword evidence="5" id="KW-1185">Reference proteome</keyword>
<evidence type="ECO:0000313" key="4">
    <source>
        <dbReference type="EMBL" id="SHO48615.1"/>
    </source>
</evidence>
<dbReference type="Gene3D" id="3.90.79.10">
    <property type="entry name" value="Nucleoside Triphosphate Pyrophosphohydrolase"/>
    <property type="match status" value="1"/>
</dbReference>
<dbReference type="PROSITE" id="PS51462">
    <property type="entry name" value="NUDIX"/>
    <property type="match status" value="1"/>
</dbReference>
<dbReference type="PANTHER" id="PTHR43736:SF1">
    <property type="entry name" value="DIHYDRONEOPTERIN TRIPHOSPHATE DIPHOSPHATASE"/>
    <property type="match status" value="1"/>
</dbReference>
<feature type="domain" description="Nudix hydrolase" evidence="3">
    <location>
        <begin position="12"/>
        <end position="132"/>
    </location>
</feature>
<protein>
    <submittedName>
        <fullName evidence="4">8-oxo-dGTP diphosphatase</fullName>
    </submittedName>
</protein>
<dbReference type="RefSeq" id="WP_073588625.1">
    <property type="nucleotide sequence ID" value="NZ_FRFD01000005.1"/>
</dbReference>
<evidence type="ECO:0000259" key="3">
    <source>
        <dbReference type="PROSITE" id="PS51462"/>
    </source>
</evidence>
<reference evidence="4 5" key="1">
    <citation type="submission" date="2016-12" db="EMBL/GenBank/DDBJ databases">
        <authorList>
            <person name="Song W.-J."/>
            <person name="Kurnit D.M."/>
        </authorList>
    </citation>
    <scope>NUCLEOTIDE SEQUENCE [LARGE SCALE GENOMIC DNA]</scope>
    <source>
        <strain evidence="4 5">DSM 12503</strain>
    </source>
</reference>
<evidence type="ECO:0000256" key="1">
    <source>
        <dbReference type="ARBA" id="ARBA00005582"/>
    </source>
</evidence>
<keyword evidence="2" id="KW-0378">Hydrolase</keyword>
<dbReference type="STRING" id="1121345.SAMN02745217_01925"/>
<dbReference type="Pfam" id="PF00293">
    <property type="entry name" value="NUDIX"/>
    <property type="match status" value="1"/>
</dbReference>